<feature type="active site" description="Proton acceptor" evidence="1">
    <location>
        <position position="346"/>
    </location>
</feature>
<dbReference type="SUPFAM" id="SSF51989">
    <property type="entry name" value="Glycosyl hydrolases family 6, cellulases"/>
    <property type="match status" value="1"/>
</dbReference>
<feature type="binding site" evidence="2">
    <location>
        <position position="344"/>
    </location>
    <ligand>
        <name>substrate</name>
    </ligand>
</feature>
<evidence type="ECO:0000256" key="1">
    <source>
        <dbReference type="PIRSR" id="PIRSR001100-1"/>
    </source>
</evidence>
<keyword evidence="3" id="KW-0732">Signal</keyword>
<keyword evidence="3" id="KW-0136">Cellulose degradation</keyword>
<dbReference type="PRINTS" id="PR00733">
    <property type="entry name" value="GLHYDRLASE6"/>
</dbReference>
<dbReference type="EMBL" id="JBANMG010000009">
    <property type="protein sequence ID" value="KAK6949046.1"/>
    <property type="molecule type" value="Genomic_DNA"/>
</dbReference>
<evidence type="ECO:0000313" key="6">
    <source>
        <dbReference type="Proteomes" id="UP001369815"/>
    </source>
</evidence>
<name>A0AAX6M9F4_9PEZI</name>
<keyword evidence="6" id="KW-1185">Reference proteome</keyword>
<sequence length="391" mass="42747">MQLTAAIITLALGSLIQEGETAALPQSAPRSCLTQPVLDAAANVWKSHKLHVDPHYQSEVKKAVESIADAELRDKASKVADVGTFIWLKTEDDLRDLGTIASTVPCDEIAGLVLDNLPYKTSATPGAGFNKETSTEYRNYVDLLAKVINSSPNTSFAVIVEPQAFPNYFNDTGASDELAKSYRENVPYVLKTLNLPNAITYLDAGNSNSMDWELHRNVAAKEIIDVYEAAGGPSRFRGFATNVANFNSWDLLPGEFVTGDDSRYIRPQNEQHFVRILSDALQKNGLPARATHAIMDTSRSGVPGLRYSWDDWCNINDAGFGVRPTSQTGDETLDAFVWVKHPGESDGTSDSSEPGYDEICGKDDALKPSPGLGLWHQAYFEMLVRNADPSL</sequence>
<comment type="caution">
    <text evidence="5">The sequence shown here is derived from an EMBL/GenBank/DDBJ whole genome shotgun (WGS) entry which is preliminary data.</text>
</comment>
<feature type="binding site" evidence="2">
    <location>
        <position position="87"/>
    </location>
    <ligand>
        <name>substrate</name>
    </ligand>
</feature>
<dbReference type="PANTHER" id="PTHR34876">
    <property type="match status" value="1"/>
</dbReference>
<keyword evidence="3" id="KW-0378">Hydrolase</keyword>
<dbReference type="InterPro" id="IPR016288">
    <property type="entry name" value="Beta_cellobiohydrolase"/>
</dbReference>
<feature type="region of interest" description="Disordered" evidence="4">
    <location>
        <begin position="341"/>
        <end position="363"/>
    </location>
</feature>
<comment type="similarity">
    <text evidence="3">Belongs to the glycosyl hydrolase family 6.</text>
</comment>
<feature type="binding site" evidence="2">
    <location>
        <position position="245"/>
    </location>
    <ligand>
        <name>substrate</name>
    </ligand>
</feature>
<keyword evidence="3" id="KW-0624">Polysaccharide degradation</keyword>
<gene>
    <name evidence="5" type="ORF">Daesc_009119</name>
</gene>
<evidence type="ECO:0000256" key="2">
    <source>
        <dbReference type="PIRSR" id="PIRSR001100-2"/>
    </source>
</evidence>
<evidence type="ECO:0000256" key="3">
    <source>
        <dbReference type="RuleBase" id="RU361186"/>
    </source>
</evidence>
<keyword evidence="3" id="KW-0326">Glycosidase</keyword>
<proteinExistence type="inferred from homology"/>
<feature type="binding site" evidence="2">
    <location>
        <position position="312"/>
    </location>
    <ligand>
        <name>substrate</name>
    </ligand>
</feature>
<dbReference type="PIRSF" id="PIRSF001100">
    <property type="entry name" value="Beta_cellobiohydrolase"/>
    <property type="match status" value="1"/>
</dbReference>
<dbReference type="InterPro" id="IPR036434">
    <property type="entry name" value="Beta_cellobiohydrolase_sf"/>
</dbReference>
<organism evidence="5 6">
    <name type="scientific">Daldinia eschscholtzii</name>
    <dbReference type="NCBI Taxonomy" id="292717"/>
    <lineage>
        <taxon>Eukaryota</taxon>
        <taxon>Fungi</taxon>
        <taxon>Dikarya</taxon>
        <taxon>Ascomycota</taxon>
        <taxon>Pezizomycotina</taxon>
        <taxon>Sordariomycetes</taxon>
        <taxon>Xylariomycetidae</taxon>
        <taxon>Xylariales</taxon>
        <taxon>Hypoxylaceae</taxon>
        <taxon>Daldinia</taxon>
    </lineage>
</organism>
<dbReference type="GO" id="GO:0030245">
    <property type="term" value="P:cellulose catabolic process"/>
    <property type="evidence" value="ECO:0007669"/>
    <property type="project" value="UniProtKB-KW"/>
</dbReference>
<dbReference type="Gene3D" id="3.20.20.40">
    <property type="entry name" value="1, 4-beta cellobiohydrolase"/>
    <property type="match status" value="1"/>
</dbReference>
<dbReference type="GO" id="GO:0004553">
    <property type="term" value="F:hydrolase activity, hydrolyzing O-glycosyl compounds"/>
    <property type="evidence" value="ECO:0007669"/>
    <property type="project" value="InterPro"/>
</dbReference>
<feature type="signal peptide" evidence="3">
    <location>
        <begin position="1"/>
        <end position="21"/>
    </location>
</feature>
<dbReference type="AlphaFoldDB" id="A0AAX6M9F4"/>
<protein>
    <recommendedName>
        <fullName evidence="3">Glucanase</fullName>
        <ecNumber evidence="3">3.2.1.-</ecNumber>
    </recommendedName>
</protein>
<evidence type="ECO:0000256" key="4">
    <source>
        <dbReference type="SAM" id="MobiDB-lite"/>
    </source>
</evidence>
<dbReference type="PANTHER" id="PTHR34876:SF2">
    <property type="entry name" value="GLUCANASE"/>
    <property type="match status" value="1"/>
</dbReference>
<feature type="binding site" evidence="2">
    <location>
        <position position="340"/>
    </location>
    <ligand>
        <name>substrate</name>
    </ligand>
</feature>
<dbReference type="Proteomes" id="UP001369815">
    <property type="component" value="Unassembled WGS sequence"/>
</dbReference>
<reference evidence="5 6" key="1">
    <citation type="journal article" date="2024" name="Front Chem Biol">
        <title>Unveiling the potential of Daldinia eschscholtzii MFLUCC 19-0629 through bioactivity and bioinformatics studies for enhanced sustainable agriculture production.</title>
        <authorList>
            <person name="Brooks S."/>
            <person name="Weaver J.A."/>
            <person name="Klomchit A."/>
            <person name="Alharthi S.A."/>
            <person name="Onlamun T."/>
            <person name="Nurani R."/>
            <person name="Vong T.K."/>
            <person name="Alberti F."/>
            <person name="Greco C."/>
        </authorList>
    </citation>
    <scope>NUCLEOTIDE SEQUENCE [LARGE SCALE GENOMIC DNA]</scope>
    <source>
        <strain evidence="5">MFLUCC 19-0629</strain>
    </source>
</reference>
<accession>A0AAX6M9F4</accession>
<dbReference type="EC" id="3.2.1.-" evidence="3"/>
<keyword evidence="3" id="KW-0119">Carbohydrate metabolism</keyword>
<evidence type="ECO:0000313" key="5">
    <source>
        <dbReference type="EMBL" id="KAK6949046.1"/>
    </source>
</evidence>
<dbReference type="Pfam" id="PF01341">
    <property type="entry name" value="Glyco_hydro_6"/>
    <property type="match status" value="1"/>
</dbReference>
<feature type="chain" id="PRO_5043091382" description="Glucanase" evidence="3">
    <location>
        <begin position="22"/>
        <end position="391"/>
    </location>
</feature>